<dbReference type="Proteomes" id="UP000571554">
    <property type="component" value="Unassembled WGS sequence"/>
</dbReference>
<dbReference type="GO" id="GO:0009236">
    <property type="term" value="P:cobalamin biosynthetic process"/>
    <property type="evidence" value="ECO:0007669"/>
    <property type="project" value="InterPro"/>
</dbReference>
<reference evidence="2 3" key="1">
    <citation type="submission" date="2020-08" db="EMBL/GenBank/DDBJ databases">
        <title>Above-ground endophytic microbial communities from plants in different locations in the United States.</title>
        <authorList>
            <person name="Frank C."/>
        </authorList>
    </citation>
    <scope>NUCLEOTIDE SEQUENCE [LARGE SCALE GENOMIC DNA]</scope>
    <source>
        <strain evidence="2 3">WP4_2_2</strain>
    </source>
</reference>
<protein>
    <submittedName>
        <fullName evidence="2">Cobalt-precorrin 5A hydrolase</fullName>
        <ecNumber evidence="2">3.7.1.12</ecNumber>
    </submittedName>
</protein>
<accession>A0A7W9U279</accession>
<dbReference type="EC" id="3.7.1.12" evidence="2"/>
<dbReference type="Gene3D" id="3.30.420.180">
    <property type="entry name" value="CobE/GbiG C-terminal domain"/>
    <property type="match status" value="1"/>
</dbReference>
<keyword evidence="2" id="KW-0378">Hydrolase</keyword>
<dbReference type="AlphaFoldDB" id="A0A7W9U279"/>
<evidence type="ECO:0000313" key="3">
    <source>
        <dbReference type="Proteomes" id="UP000571554"/>
    </source>
</evidence>
<dbReference type="PROSITE" id="PS51257">
    <property type="entry name" value="PROKAR_LIPOPROTEIN"/>
    <property type="match status" value="1"/>
</dbReference>
<dbReference type="InterPro" id="IPR002750">
    <property type="entry name" value="CobE/GbiG_C"/>
</dbReference>
<dbReference type="EMBL" id="JACHBW010000018">
    <property type="protein sequence ID" value="MBB6105564.1"/>
    <property type="molecule type" value="Genomic_DNA"/>
</dbReference>
<name>A0A7W9U279_9BURK</name>
<gene>
    <name evidence="2" type="ORF">F4827_005432</name>
</gene>
<keyword evidence="3" id="KW-1185">Reference proteome</keyword>
<evidence type="ECO:0000313" key="2">
    <source>
        <dbReference type="EMBL" id="MBB6105564.1"/>
    </source>
</evidence>
<dbReference type="PANTHER" id="PTHR37477:SF1">
    <property type="entry name" value="COBALT-PRECORRIN-5A HYDROLASE"/>
    <property type="match status" value="1"/>
</dbReference>
<proteinExistence type="predicted"/>
<sequence length="161" mass="16100">MNRSQSANTVPDEPVLPHAPAGLAVGIGCRSGVTLGQIEAAVRAAQAGLAGWTLAQIKAVATLDAKAAEPALLAFCAAHALPLRTFTREQVSALAADALQSAPSAAAQARFGVAGVCEPCARLAANGGPLVRAKLALDGVTVALAAIANSADYVNPNQLQD</sequence>
<feature type="domain" description="CobE/GbiG C-terminal" evidence="1">
    <location>
        <begin position="23"/>
        <end position="145"/>
    </location>
</feature>
<dbReference type="PANTHER" id="PTHR37477">
    <property type="entry name" value="COBALT-PRECORRIN-5A HYDROLASE"/>
    <property type="match status" value="1"/>
</dbReference>
<evidence type="ECO:0000259" key="1">
    <source>
        <dbReference type="Pfam" id="PF01890"/>
    </source>
</evidence>
<comment type="caution">
    <text evidence="2">The sequence shown here is derived from an EMBL/GenBank/DDBJ whole genome shotgun (WGS) entry which is preliminary data.</text>
</comment>
<dbReference type="SUPFAM" id="SSF159664">
    <property type="entry name" value="CobE/GbiG C-terminal domain-like"/>
    <property type="match status" value="1"/>
</dbReference>
<dbReference type="GO" id="GO:0043779">
    <property type="term" value="F:cobalt-precorrin-5A acetaldehyde-lyase activity"/>
    <property type="evidence" value="ECO:0007669"/>
    <property type="project" value="UniProtKB-EC"/>
</dbReference>
<dbReference type="InterPro" id="IPR036518">
    <property type="entry name" value="CobE/GbiG_C_sf"/>
</dbReference>
<dbReference type="Pfam" id="PF01890">
    <property type="entry name" value="CbiG_C"/>
    <property type="match status" value="1"/>
</dbReference>
<organism evidence="2 3">
    <name type="scientific">Paraburkholderia bannensis</name>
    <dbReference type="NCBI Taxonomy" id="765414"/>
    <lineage>
        <taxon>Bacteria</taxon>
        <taxon>Pseudomonadati</taxon>
        <taxon>Pseudomonadota</taxon>
        <taxon>Betaproteobacteria</taxon>
        <taxon>Burkholderiales</taxon>
        <taxon>Burkholderiaceae</taxon>
        <taxon>Paraburkholderia</taxon>
    </lineage>
</organism>
<dbReference type="InterPro" id="IPR052553">
    <property type="entry name" value="CbiG_hydrolase"/>
</dbReference>